<accession>A0A3M7T0M8</accession>
<evidence type="ECO:0000313" key="2">
    <source>
        <dbReference type="Proteomes" id="UP000276133"/>
    </source>
</evidence>
<reference evidence="1 2" key="1">
    <citation type="journal article" date="2018" name="Sci. Rep.">
        <title>Genomic signatures of local adaptation to the degree of environmental predictability in rotifers.</title>
        <authorList>
            <person name="Franch-Gras L."/>
            <person name="Hahn C."/>
            <person name="Garcia-Roger E.M."/>
            <person name="Carmona M.J."/>
            <person name="Serra M."/>
            <person name="Gomez A."/>
        </authorList>
    </citation>
    <scope>NUCLEOTIDE SEQUENCE [LARGE SCALE GENOMIC DNA]</scope>
    <source>
        <strain evidence="1">HYR1</strain>
    </source>
</reference>
<protein>
    <submittedName>
        <fullName evidence="1">Uncharacterized protein</fullName>
    </submittedName>
</protein>
<gene>
    <name evidence="1" type="ORF">BpHYR1_015488</name>
</gene>
<sequence length="104" mass="12358">MKKLFNTKLIIMSGPLLFWESKFSSLLVICSILNNSSGSWSHTCRQCEILVQKIRKSFCKQYKNLYKQINLFSLQITKNREDPYLDQNLFPHRVRWNLGFLNVL</sequence>
<name>A0A3M7T0M8_BRAPC</name>
<dbReference type="Proteomes" id="UP000276133">
    <property type="component" value="Unassembled WGS sequence"/>
</dbReference>
<dbReference type="AlphaFoldDB" id="A0A3M7T0M8"/>
<proteinExistence type="predicted"/>
<dbReference type="EMBL" id="REGN01000494">
    <property type="protein sequence ID" value="RNA41507.1"/>
    <property type="molecule type" value="Genomic_DNA"/>
</dbReference>
<evidence type="ECO:0000313" key="1">
    <source>
        <dbReference type="EMBL" id="RNA41507.1"/>
    </source>
</evidence>
<comment type="caution">
    <text evidence="1">The sequence shown here is derived from an EMBL/GenBank/DDBJ whole genome shotgun (WGS) entry which is preliminary data.</text>
</comment>
<keyword evidence="2" id="KW-1185">Reference proteome</keyword>
<organism evidence="1 2">
    <name type="scientific">Brachionus plicatilis</name>
    <name type="common">Marine rotifer</name>
    <name type="synonym">Brachionus muelleri</name>
    <dbReference type="NCBI Taxonomy" id="10195"/>
    <lineage>
        <taxon>Eukaryota</taxon>
        <taxon>Metazoa</taxon>
        <taxon>Spiralia</taxon>
        <taxon>Gnathifera</taxon>
        <taxon>Rotifera</taxon>
        <taxon>Eurotatoria</taxon>
        <taxon>Monogononta</taxon>
        <taxon>Pseudotrocha</taxon>
        <taxon>Ploima</taxon>
        <taxon>Brachionidae</taxon>
        <taxon>Brachionus</taxon>
    </lineage>
</organism>